<evidence type="ECO:0000313" key="2">
    <source>
        <dbReference type="EMBL" id="GED96307.1"/>
    </source>
</evidence>
<dbReference type="Proteomes" id="UP000444980">
    <property type="component" value="Unassembled WGS sequence"/>
</dbReference>
<protein>
    <recommendedName>
        <fullName evidence="1">ESAT-6-like protein</fullName>
    </recommendedName>
</protein>
<keyword evidence="3" id="KW-1185">Reference proteome</keyword>
<dbReference type="EMBL" id="BJOU01000001">
    <property type="protein sequence ID" value="GED96307.1"/>
    <property type="molecule type" value="Genomic_DNA"/>
</dbReference>
<dbReference type="Pfam" id="PF06013">
    <property type="entry name" value="WXG100"/>
    <property type="match status" value="1"/>
</dbReference>
<dbReference type="NCBIfam" id="TIGR03930">
    <property type="entry name" value="WXG100_ESAT6"/>
    <property type="match status" value="1"/>
</dbReference>
<organism evidence="2 3">
    <name type="scientific">Gordonia crocea</name>
    <dbReference type="NCBI Taxonomy" id="589162"/>
    <lineage>
        <taxon>Bacteria</taxon>
        <taxon>Bacillati</taxon>
        <taxon>Actinomycetota</taxon>
        <taxon>Actinomycetes</taxon>
        <taxon>Mycobacteriales</taxon>
        <taxon>Gordoniaceae</taxon>
        <taxon>Gordonia</taxon>
    </lineage>
</organism>
<dbReference type="OrthoDB" id="4556231at2"/>
<proteinExistence type="inferred from homology"/>
<dbReference type="AlphaFoldDB" id="A0A7M3SUI3"/>
<comment type="caution">
    <text evidence="2">The sequence shown here is derived from an EMBL/GenBank/DDBJ whole genome shotgun (WGS) entry which is preliminary data.</text>
</comment>
<dbReference type="InterPro" id="IPR010310">
    <property type="entry name" value="T7SS_ESAT-6-like"/>
</dbReference>
<reference evidence="3" key="1">
    <citation type="submission" date="2019-06" db="EMBL/GenBank/DDBJ databases">
        <title>Gordonia isolated from sludge of a wastewater treatment plant.</title>
        <authorList>
            <person name="Tamura T."/>
            <person name="Aoyama K."/>
            <person name="Kang Y."/>
            <person name="Saito S."/>
            <person name="Akiyama N."/>
            <person name="Yazawa K."/>
            <person name="Gonoi T."/>
            <person name="Mikami Y."/>
        </authorList>
    </citation>
    <scope>NUCLEOTIDE SEQUENCE [LARGE SCALE GENOMIC DNA]</scope>
    <source>
        <strain evidence="3">NBRC 107697</strain>
    </source>
</reference>
<name>A0A7M3SUI3_9ACTN</name>
<evidence type="ECO:0000313" key="3">
    <source>
        <dbReference type="Proteomes" id="UP000444980"/>
    </source>
</evidence>
<dbReference type="RefSeq" id="WP_161925798.1">
    <property type="nucleotide sequence ID" value="NZ_BJOU01000001.1"/>
</dbReference>
<accession>A0A7M3SUI3</accession>
<dbReference type="InterPro" id="IPR036689">
    <property type="entry name" value="ESAT-6-like_sf"/>
</dbReference>
<dbReference type="SUPFAM" id="SSF140453">
    <property type="entry name" value="EsxAB dimer-like"/>
    <property type="match status" value="1"/>
</dbReference>
<gene>
    <name evidence="2" type="ORF">nbrc107697_03460</name>
</gene>
<dbReference type="Gene3D" id="1.10.287.1060">
    <property type="entry name" value="ESAT-6-like"/>
    <property type="match status" value="1"/>
</dbReference>
<comment type="similarity">
    <text evidence="1">Belongs to the WXG100 family.</text>
</comment>
<sequence length="97" mass="11060">MSDGGFRVDLTELDEFVAELKKFVERVDDQVEAIHSKVDELHVNWEGEAATAHHQAHQRWHTGMKDLRDGTSDIAAAARNSHTAFNGVQELHRKMWP</sequence>
<evidence type="ECO:0000256" key="1">
    <source>
        <dbReference type="RuleBase" id="RU362001"/>
    </source>
</evidence>